<evidence type="ECO:0000313" key="5">
    <source>
        <dbReference type="Proteomes" id="UP000321058"/>
    </source>
</evidence>
<dbReference type="GO" id="GO:0005829">
    <property type="term" value="C:cytosol"/>
    <property type="evidence" value="ECO:0007669"/>
    <property type="project" value="TreeGrafter"/>
</dbReference>
<dbReference type="RefSeq" id="WP_170302930.1">
    <property type="nucleotide sequence ID" value="NZ_BKAJ01000031.1"/>
</dbReference>
<protein>
    <recommendedName>
        <fullName evidence="3">Luciferase-like domain-containing protein</fullName>
    </recommendedName>
</protein>
<dbReference type="Gene3D" id="3.20.20.30">
    <property type="entry name" value="Luciferase-like domain"/>
    <property type="match status" value="1"/>
</dbReference>
<accession>A0A512N699</accession>
<dbReference type="InterPro" id="IPR036661">
    <property type="entry name" value="Luciferase-like_sf"/>
</dbReference>
<dbReference type="PANTHER" id="PTHR30137">
    <property type="entry name" value="LUCIFERASE-LIKE MONOOXYGENASE"/>
    <property type="match status" value="1"/>
</dbReference>
<comment type="caution">
    <text evidence="4">The sequence shown here is derived from an EMBL/GenBank/DDBJ whole genome shotgun (WGS) entry which is preliminary data.</text>
</comment>
<dbReference type="AlphaFoldDB" id="A0A512N699"/>
<sequence>MITKFDSSYVGSVDLEDAGYLGKPINDRWYSNEELADVMHKTVAYAKQMDRLGYDTFWMAEHHFQPEGTECIPNLLMMATHLCGVTKNLKIGCGFNIVPMWHPLRLAEDYAMADILTGGRVIFGIGRGYHTREVETFGSPLIDQDANRELFEEGVDVIFRSFNEERFSHKGKYFTLPPEVPYRGYTLKELTLVPRPLRLPVECWQPIQSGSQRAFDFMAKYGISGVIGGGSAEGGAVDRHMAEFRAAYQRRGIELKPGERLALGYQFCIAESREAAIAKAGKFYEENMKMFGELRLVRAITDQQIAAMRDPSLVPSTKLPRIEDAVKAGGFLAGTPADIIEALKTVEERYPGLERVICTMPLGTHLADTLEQLDRFAKEVIPAFRPARAAAAD</sequence>
<dbReference type="Pfam" id="PF00296">
    <property type="entry name" value="Bac_luciferase"/>
    <property type="match status" value="1"/>
</dbReference>
<dbReference type="Proteomes" id="UP000321058">
    <property type="component" value="Unassembled WGS sequence"/>
</dbReference>
<proteinExistence type="predicted"/>
<evidence type="ECO:0000259" key="3">
    <source>
        <dbReference type="Pfam" id="PF00296"/>
    </source>
</evidence>
<keyword evidence="5" id="KW-1185">Reference proteome</keyword>
<keyword evidence="1" id="KW-0560">Oxidoreductase</keyword>
<dbReference type="PANTHER" id="PTHR30137:SF8">
    <property type="entry name" value="BLR5498 PROTEIN"/>
    <property type="match status" value="1"/>
</dbReference>
<name>A0A512N699_9HYPH</name>
<evidence type="ECO:0000256" key="2">
    <source>
        <dbReference type="ARBA" id="ARBA00023033"/>
    </source>
</evidence>
<dbReference type="GO" id="GO:0004497">
    <property type="term" value="F:monooxygenase activity"/>
    <property type="evidence" value="ECO:0007669"/>
    <property type="project" value="UniProtKB-KW"/>
</dbReference>
<reference evidence="4 5" key="1">
    <citation type="submission" date="2019-07" db="EMBL/GenBank/DDBJ databases">
        <title>Whole genome shotgun sequence of Reyranella soli NBRC 108950.</title>
        <authorList>
            <person name="Hosoyama A."/>
            <person name="Uohara A."/>
            <person name="Ohji S."/>
            <person name="Ichikawa N."/>
        </authorList>
    </citation>
    <scope>NUCLEOTIDE SEQUENCE [LARGE SCALE GENOMIC DNA]</scope>
    <source>
        <strain evidence="4 5">NBRC 108950</strain>
    </source>
</reference>
<dbReference type="EMBL" id="BKAJ01000031">
    <property type="protein sequence ID" value="GEP54520.1"/>
    <property type="molecule type" value="Genomic_DNA"/>
</dbReference>
<organism evidence="4 5">
    <name type="scientific">Reyranella soli</name>
    <dbReference type="NCBI Taxonomy" id="1230389"/>
    <lineage>
        <taxon>Bacteria</taxon>
        <taxon>Pseudomonadati</taxon>
        <taxon>Pseudomonadota</taxon>
        <taxon>Alphaproteobacteria</taxon>
        <taxon>Hyphomicrobiales</taxon>
        <taxon>Reyranellaceae</taxon>
        <taxon>Reyranella</taxon>
    </lineage>
</organism>
<dbReference type="SUPFAM" id="SSF51679">
    <property type="entry name" value="Bacterial luciferase-like"/>
    <property type="match status" value="1"/>
</dbReference>
<evidence type="ECO:0000256" key="1">
    <source>
        <dbReference type="ARBA" id="ARBA00023002"/>
    </source>
</evidence>
<keyword evidence="2" id="KW-0503">Monooxygenase</keyword>
<evidence type="ECO:0000313" key="4">
    <source>
        <dbReference type="EMBL" id="GEP54520.1"/>
    </source>
</evidence>
<dbReference type="GO" id="GO:0016705">
    <property type="term" value="F:oxidoreductase activity, acting on paired donors, with incorporation or reduction of molecular oxygen"/>
    <property type="evidence" value="ECO:0007669"/>
    <property type="project" value="InterPro"/>
</dbReference>
<dbReference type="InterPro" id="IPR050766">
    <property type="entry name" value="Bact_Lucif_Oxidored"/>
</dbReference>
<dbReference type="InterPro" id="IPR011251">
    <property type="entry name" value="Luciferase-like_dom"/>
</dbReference>
<gene>
    <name evidence="4" type="ORF">RSO01_16860</name>
</gene>
<feature type="domain" description="Luciferase-like" evidence="3">
    <location>
        <begin position="34"/>
        <end position="349"/>
    </location>
</feature>